<evidence type="ECO:0000256" key="3">
    <source>
        <dbReference type="PIRSR" id="PIRSR606689-1"/>
    </source>
</evidence>
<dbReference type="Proteomes" id="UP000355283">
    <property type="component" value="Unassembled WGS sequence"/>
</dbReference>
<proteinExistence type="predicted"/>
<dbReference type="PROSITE" id="PS51417">
    <property type="entry name" value="ARF"/>
    <property type="match status" value="1"/>
</dbReference>
<dbReference type="PANTHER" id="PTHR46090:SF2">
    <property type="entry name" value="ADP-RIBOSYLATION FACTOR-LIKE PROTEIN 13B"/>
    <property type="match status" value="1"/>
</dbReference>
<keyword evidence="1 3" id="KW-0547">Nucleotide-binding</keyword>
<evidence type="ECO:0000313" key="6">
    <source>
        <dbReference type="EMBL" id="TFJ85472.1"/>
    </source>
</evidence>
<keyword evidence="4" id="KW-0479">Metal-binding</keyword>
<dbReference type="InterPro" id="IPR006689">
    <property type="entry name" value="Small_GTPase_ARF/SAR"/>
</dbReference>
<evidence type="ECO:0000256" key="2">
    <source>
        <dbReference type="ARBA" id="ARBA00023134"/>
    </source>
</evidence>
<dbReference type="InterPro" id="IPR027417">
    <property type="entry name" value="P-loop_NTPase"/>
</dbReference>
<dbReference type="OrthoDB" id="8484332at2759"/>
<dbReference type="EMBL" id="SDOX01000011">
    <property type="protein sequence ID" value="TFJ85472.1"/>
    <property type="molecule type" value="Genomic_DNA"/>
</dbReference>
<keyword evidence="4" id="KW-0460">Magnesium</keyword>
<dbReference type="PANTHER" id="PTHR46090">
    <property type="entry name" value="ADP-RIBOSYLATION FACTOR-LIKE PROTEIN 13B"/>
    <property type="match status" value="1"/>
</dbReference>
<name>A0A4D9D1P6_9STRA</name>
<comment type="caution">
    <text evidence="6">The sequence shown here is derived from an EMBL/GenBank/DDBJ whole genome shotgun (WGS) entry which is preliminary data.</text>
</comment>
<feature type="compositionally biased region" description="Polar residues" evidence="5">
    <location>
        <begin position="12"/>
        <end position="28"/>
    </location>
</feature>
<evidence type="ECO:0000313" key="7">
    <source>
        <dbReference type="Proteomes" id="UP000355283"/>
    </source>
</evidence>
<protein>
    <submittedName>
        <fullName evidence="6">Uncharacterized protein</fullName>
    </submittedName>
</protein>
<dbReference type="GO" id="GO:0005525">
    <property type="term" value="F:GTP binding"/>
    <property type="evidence" value="ECO:0007669"/>
    <property type="project" value="UniProtKB-KW"/>
</dbReference>
<dbReference type="SUPFAM" id="SSF52540">
    <property type="entry name" value="P-loop containing nucleoside triphosphate hydrolases"/>
    <property type="match status" value="1"/>
</dbReference>
<dbReference type="InterPro" id="IPR051995">
    <property type="entry name" value="Ciliary_GTPase"/>
</dbReference>
<dbReference type="GO" id="GO:0003924">
    <property type="term" value="F:GTPase activity"/>
    <property type="evidence" value="ECO:0007669"/>
    <property type="project" value="InterPro"/>
</dbReference>
<feature type="binding site" evidence="3">
    <location>
        <begin position="220"/>
        <end position="227"/>
    </location>
    <ligand>
        <name>GTP</name>
        <dbReference type="ChEBI" id="CHEBI:37565"/>
    </ligand>
</feature>
<reference evidence="6 7" key="1">
    <citation type="submission" date="2019-01" db="EMBL/GenBank/DDBJ databases">
        <title>Nuclear Genome Assembly of the Microalgal Biofuel strain Nannochloropsis salina CCMP1776.</title>
        <authorList>
            <person name="Hovde B."/>
        </authorList>
    </citation>
    <scope>NUCLEOTIDE SEQUENCE [LARGE SCALE GENOMIC DNA]</scope>
    <source>
        <strain evidence="6 7">CCMP1776</strain>
    </source>
</reference>
<dbReference type="GO" id="GO:0046872">
    <property type="term" value="F:metal ion binding"/>
    <property type="evidence" value="ECO:0007669"/>
    <property type="project" value="UniProtKB-KW"/>
</dbReference>
<evidence type="ECO:0000256" key="5">
    <source>
        <dbReference type="SAM" id="MobiDB-lite"/>
    </source>
</evidence>
<evidence type="ECO:0000256" key="4">
    <source>
        <dbReference type="PIRSR" id="PIRSR606689-2"/>
    </source>
</evidence>
<dbReference type="AlphaFoldDB" id="A0A4D9D1P6"/>
<evidence type="ECO:0000256" key="1">
    <source>
        <dbReference type="ARBA" id="ARBA00022741"/>
    </source>
</evidence>
<dbReference type="Pfam" id="PF00025">
    <property type="entry name" value="Arf"/>
    <property type="match status" value="1"/>
</dbReference>
<organism evidence="6 7">
    <name type="scientific">Nannochloropsis salina CCMP1776</name>
    <dbReference type="NCBI Taxonomy" id="1027361"/>
    <lineage>
        <taxon>Eukaryota</taxon>
        <taxon>Sar</taxon>
        <taxon>Stramenopiles</taxon>
        <taxon>Ochrophyta</taxon>
        <taxon>Eustigmatophyceae</taxon>
        <taxon>Eustigmatales</taxon>
        <taxon>Monodopsidaceae</taxon>
        <taxon>Microchloropsis</taxon>
        <taxon>Microchloropsis salina</taxon>
    </lineage>
</organism>
<feature type="binding site" evidence="3">
    <location>
        <position position="278"/>
    </location>
    <ligand>
        <name>GTP</name>
        <dbReference type="ChEBI" id="CHEBI:37565"/>
    </ligand>
</feature>
<sequence length="423" mass="46474">MASEEPEIDPAISSTGSNDVPQHSPSLNQTRDFLDQQVNAVLMKALTEIQIHKPEDVCQALLNYFEDRQANAAGITVNAGGQYSSLFTSDKGCDMHGTIILWLADLPTKNIKGNSGAVDRWYAVHHVLPILARLLKHFASQWPFPVGEALDTCVVAFLLEHQANQKGKRLPETFEEAGKLLETFEEAGQQLECTTNSDIPDIQGPQPPRLANPYTVLVLGYESSGKSTVLASLQGDPCPTPLPASTLNSVPEPVTITLERLFANSPHTTQLRFLDVPGDSDSREHLWPSLYPEAQAVVWVGDATQAGRWEEEKEILRGCLGSLNLRGKPVWALINKQDTGLPHHSLGRVEEEIRGLTECTEMKKAEYEGSESVKVKEQISSERMTLRVDGCIAEARCNFGVLDPTLEQGLAWLVKAIQGHDGK</sequence>
<feature type="region of interest" description="Disordered" evidence="5">
    <location>
        <begin position="1"/>
        <end position="28"/>
    </location>
</feature>
<dbReference type="Gene3D" id="3.40.50.300">
    <property type="entry name" value="P-loop containing nucleotide triphosphate hydrolases"/>
    <property type="match status" value="1"/>
</dbReference>
<feature type="binding site" evidence="3">
    <location>
        <begin position="335"/>
        <end position="338"/>
    </location>
    <ligand>
        <name>GTP</name>
        <dbReference type="ChEBI" id="CHEBI:37565"/>
    </ligand>
</feature>
<keyword evidence="2 3" id="KW-0342">GTP-binding</keyword>
<accession>A0A4D9D1P6</accession>
<gene>
    <name evidence="6" type="ORF">NSK_002982</name>
</gene>
<keyword evidence="7" id="KW-1185">Reference proteome</keyword>
<feature type="binding site" evidence="4">
    <location>
        <position position="227"/>
    </location>
    <ligand>
        <name>Mg(2+)</name>
        <dbReference type="ChEBI" id="CHEBI:18420"/>
    </ligand>
</feature>